<dbReference type="EMBL" id="NDWU01000002">
    <property type="protein sequence ID" value="PUA34269.1"/>
    <property type="molecule type" value="Genomic_DNA"/>
</dbReference>
<dbReference type="FunFam" id="3.40.309.10:FF:000005">
    <property type="entry name" value="1-pyrroline-5-carboxylate dehydrogenase 1"/>
    <property type="match status" value="1"/>
</dbReference>
<evidence type="ECO:0000256" key="6">
    <source>
        <dbReference type="PROSITE-ProRule" id="PRU10007"/>
    </source>
</evidence>
<dbReference type="GO" id="GO:0010133">
    <property type="term" value="P:L-proline catabolic process to L-glutamate"/>
    <property type="evidence" value="ECO:0007669"/>
    <property type="project" value="TreeGrafter"/>
</dbReference>
<evidence type="ECO:0000259" key="8">
    <source>
        <dbReference type="Pfam" id="PF00171"/>
    </source>
</evidence>
<keyword evidence="3 7" id="KW-0560">Oxidoreductase</keyword>
<dbReference type="InterPro" id="IPR016161">
    <property type="entry name" value="Ald_DH/histidinol_DH"/>
</dbReference>
<dbReference type="GO" id="GO:0009898">
    <property type="term" value="C:cytoplasmic side of plasma membrane"/>
    <property type="evidence" value="ECO:0007669"/>
    <property type="project" value="TreeGrafter"/>
</dbReference>
<dbReference type="GO" id="GO:0003842">
    <property type="term" value="F:L-glutamate gamma-semialdehyde dehydrogenase activity"/>
    <property type="evidence" value="ECO:0007669"/>
    <property type="project" value="UniProtKB-EC"/>
</dbReference>
<dbReference type="InterPro" id="IPR016160">
    <property type="entry name" value="Ald_DH_CS_CYS"/>
</dbReference>
<evidence type="ECO:0000256" key="2">
    <source>
        <dbReference type="ARBA" id="ARBA00012884"/>
    </source>
</evidence>
<dbReference type="Pfam" id="PF00171">
    <property type="entry name" value="Aldedh"/>
    <property type="match status" value="1"/>
</dbReference>
<evidence type="ECO:0000256" key="3">
    <source>
        <dbReference type="ARBA" id="ARBA00023002"/>
    </source>
</evidence>
<evidence type="ECO:0000256" key="7">
    <source>
        <dbReference type="RuleBase" id="RU003345"/>
    </source>
</evidence>
<proteinExistence type="inferred from homology"/>
<sequence>MSQSGLTEEFHRKYEEALEIVGSQLGQHHPIYVGGEPVFSDAGEFLDRSPIDTRTVIGYFQRAQRKHVRMAIESAKEGFERWGYLDWRKRVGVMRKAADIMSDEKFLLAALITLENGKNRFEAMADVDEAIDYLRYYAYLMEINDGFVKRMGSVYPGEHALSVMKPYGVWAIVSPFNFPLAILTGMSSGALVTGNTVVLKPASDTPYIALRYYEILIRAGVPKDAVNYVTGSGKELQDEFLENEDLMGIAFTGSWEVGSMLYARFSSKAPRPFIAEMGGKNATIITESADIEKAVEGVIRGAFGYGGQKCSATSRLLVQRNVKERFLRRLLERLPEFKVGDPRRRDVFMGPLINERALKNYIEYVELAKKDGRVLYGGKVLKDGEFANGYYVEPTVVEGLSREHRLWKEELFVPILLVKEFDTLEEAIEMANDSDYGLTAGIFSKNKDDVKMFFERIQAGVAYANRIVGSTTGAVVGVQAFGGWKRSGSTGKGAGGVYYLYQFMREQSQSTYD</sequence>
<dbReference type="AlphaFoldDB" id="A0A2R7YAD4"/>
<dbReference type="InterPro" id="IPR016162">
    <property type="entry name" value="Ald_DH_N"/>
</dbReference>
<gene>
    <name evidence="9" type="ORF">B9J98_01215</name>
</gene>
<dbReference type="Gene3D" id="3.40.605.10">
    <property type="entry name" value="Aldehyde Dehydrogenase, Chain A, domain 1"/>
    <property type="match status" value="1"/>
</dbReference>
<dbReference type="PROSITE" id="PS00070">
    <property type="entry name" value="ALDEHYDE_DEHYDR_CYS"/>
    <property type="match status" value="1"/>
</dbReference>
<comment type="catalytic activity">
    <reaction evidence="5">
        <text>L-glutamate 5-semialdehyde + NAD(+) + H2O = L-glutamate + NADH + 2 H(+)</text>
        <dbReference type="Rhea" id="RHEA:30235"/>
        <dbReference type="ChEBI" id="CHEBI:15377"/>
        <dbReference type="ChEBI" id="CHEBI:15378"/>
        <dbReference type="ChEBI" id="CHEBI:29985"/>
        <dbReference type="ChEBI" id="CHEBI:57540"/>
        <dbReference type="ChEBI" id="CHEBI:57945"/>
        <dbReference type="ChEBI" id="CHEBI:58066"/>
        <dbReference type="EC" id="1.2.1.88"/>
    </reaction>
</comment>
<dbReference type="EC" id="1.2.1.88" evidence="2"/>
<keyword evidence="4" id="KW-0520">NAD</keyword>
<comment type="caution">
    <text evidence="9">The sequence shown here is derived from an EMBL/GenBank/DDBJ whole genome shotgun (WGS) entry which is preliminary data.</text>
</comment>
<dbReference type="InterPro" id="IPR029510">
    <property type="entry name" value="Ald_DH_CS_GLU"/>
</dbReference>
<dbReference type="Proteomes" id="UP000244066">
    <property type="component" value="Unassembled WGS sequence"/>
</dbReference>
<comment type="similarity">
    <text evidence="7">Belongs to the aldehyde dehydrogenase family.</text>
</comment>
<feature type="domain" description="Aldehyde dehydrogenase" evidence="8">
    <location>
        <begin position="47"/>
        <end position="505"/>
    </location>
</feature>
<dbReference type="PANTHER" id="PTHR42862">
    <property type="entry name" value="DELTA-1-PYRROLINE-5-CARBOXYLATE DEHYDROGENASE 1, ISOFORM A-RELATED"/>
    <property type="match status" value="1"/>
</dbReference>
<dbReference type="Gene3D" id="3.40.309.10">
    <property type="entry name" value="Aldehyde Dehydrogenase, Chain A, domain 2"/>
    <property type="match status" value="1"/>
</dbReference>
<dbReference type="InterPro" id="IPR015590">
    <property type="entry name" value="Aldehyde_DH_dom"/>
</dbReference>
<evidence type="ECO:0000256" key="5">
    <source>
        <dbReference type="ARBA" id="ARBA00048142"/>
    </source>
</evidence>
<evidence type="ECO:0000313" key="9">
    <source>
        <dbReference type="EMBL" id="PUA34269.1"/>
    </source>
</evidence>
<dbReference type="PANTHER" id="PTHR42862:SF1">
    <property type="entry name" value="DELTA-1-PYRROLINE-5-CARBOXYLATE DEHYDROGENASE 2, ISOFORM A-RELATED"/>
    <property type="match status" value="1"/>
</dbReference>
<comment type="pathway">
    <text evidence="1">Amino-acid degradation; L-proline degradation into L-glutamate; L-glutamate from L-proline: step 2/2.</text>
</comment>
<accession>A0A2R7YAD4</accession>
<feature type="active site" evidence="6">
    <location>
        <position position="276"/>
    </location>
</feature>
<dbReference type="SUPFAM" id="SSF53720">
    <property type="entry name" value="ALDH-like"/>
    <property type="match status" value="1"/>
</dbReference>
<evidence type="ECO:0000256" key="4">
    <source>
        <dbReference type="ARBA" id="ARBA00023027"/>
    </source>
</evidence>
<dbReference type="InterPro" id="IPR016163">
    <property type="entry name" value="Ald_DH_C"/>
</dbReference>
<dbReference type="PROSITE" id="PS00687">
    <property type="entry name" value="ALDEHYDE_DEHYDR_GLU"/>
    <property type="match status" value="1"/>
</dbReference>
<evidence type="ECO:0000313" key="10">
    <source>
        <dbReference type="Proteomes" id="UP000244066"/>
    </source>
</evidence>
<protein>
    <recommendedName>
        <fullName evidence="2">L-glutamate gamma-semialdehyde dehydrogenase</fullName>
        <ecNumber evidence="2">1.2.1.88</ecNumber>
    </recommendedName>
</protein>
<evidence type="ECO:0000256" key="1">
    <source>
        <dbReference type="ARBA" id="ARBA00004786"/>
    </source>
</evidence>
<reference evidence="9 10" key="1">
    <citation type="submission" date="2017-04" db="EMBL/GenBank/DDBJ databases">
        <title>Draft Aigarchaeota genome from a New Zealand hot spring.</title>
        <authorList>
            <person name="Reysenbach A.-L."/>
            <person name="Donaho J.A."/>
            <person name="Gerhart J."/>
            <person name="Kelley J.F."/>
            <person name="Kouba K."/>
            <person name="Podar M."/>
            <person name="Stott M."/>
        </authorList>
    </citation>
    <scope>NUCLEOTIDE SEQUENCE [LARGE SCALE GENOMIC DNA]</scope>
    <source>
        <strain evidence="9">NZ13_MG1</strain>
    </source>
</reference>
<dbReference type="InterPro" id="IPR050485">
    <property type="entry name" value="Proline_metab_enzyme"/>
</dbReference>
<organism evidence="9 10">
    <name type="scientific">Candidatus Terraquivivens tikiterensis</name>
    <dbReference type="NCBI Taxonomy" id="1980982"/>
    <lineage>
        <taxon>Archaea</taxon>
        <taxon>Nitrososphaerota</taxon>
        <taxon>Candidatus Wolframiiraptoraceae</taxon>
        <taxon>Candidatus Terraquivivens</taxon>
    </lineage>
</organism>
<name>A0A2R7YAD4_9ARCH</name>